<dbReference type="PANTHER" id="PTHR22594:SF34">
    <property type="entry name" value="ASPARAGINE--TRNA LIGASE, MITOCHONDRIAL-RELATED"/>
    <property type="match status" value="1"/>
</dbReference>
<keyword evidence="5" id="KW-0067">ATP-binding</keyword>
<dbReference type="PRINTS" id="PR01042">
    <property type="entry name" value="TRNASYNTHASP"/>
</dbReference>
<accession>A0AAU7QRB6</accession>
<dbReference type="InterPro" id="IPR004522">
    <property type="entry name" value="Asn-tRNA-ligase"/>
</dbReference>
<name>A0AAU7QRB6_9FLAO</name>
<gene>
    <name evidence="10" type="primary">asnS</name>
    <name evidence="10" type="ORF">ABNO50_00125</name>
</gene>
<evidence type="ECO:0000256" key="7">
    <source>
        <dbReference type="ARBA" id="ARBA00023146"/>
    </source>
</evidence>
<dbReference type="NCBIfam" id="TIGR00457">
    <property type="entry name" value="asnS"/>
    <property type="match status" value="1"/>
</dbReference>
<reference evidence="10" key="1">
    <citation type="submission" date="2024-06" db="EMBL/GenBank/DDBJ databases">
        <title>Diversity, functionality, and evolutionary history of bacterial symbionts in false click beetles (Coleoptera, Throscidae).</title>
        <authorList>
            <person name="Wierz J.C."/>
            <person name="Malm H."/>
            <person name="Kaltenpoth M."/>
            <person name="Engl T."/>
        </authorList>
    </citation>
    <scope>NUCLEOTIDE SEQUENCE</scope>
    <source>
        <strain evidence="10">Tduv</strain>
    </source>
</reference>
<evidence type="ECO:0000313" key="10">
    <source>
        <dbReference type="EMBL" id="XBT18398.1"/>
    </source>
</evidence>
<protein>
    <recommendedName>
        <fullName evidence="2 8">Asparagine--tRNA ligase</fullName>
        <ecNumber evidence="2 8">6.1.1.22</ecNumber>
    </recommendedName>
</protein>
<proteinExistence type="inferred from homology"/>
<dbReference type="PROSITE" id="PS50862">
    <property type="entry name" value="AA_TRNA_LIGASE_II"/>
    <property type="match status" value="1"/>
</dbReference>
<dbReference type="Gene3D" id="3.30.930.10">
    <property type="entry name" value="Bira Bifunctional Protein, Domain 2"/>
    <property type="match status" value="1"/>
</dbReference>
<dbReference type="InterPro" id="IPR012340">
    <property type="entry name" value="NA-bd_OB-fold"/>
</dbReference>
<keyword evidence="4" id="KW-0547">Nucleotide-binding</keyword>
<sequence>MDIKNIFLKNNINKNITVKGWIKNFRNNKFIIINDGTYYKNIQIVFNKNKYNKLILKYLTIGTSLKVKGVLLYRYNILEIKLKNILIYHNNLKKNIQKSLLQKKNHSITFIRKQRFLRFQTNIYTNILRIKNYVKYIIYKYLYKKNFIYIQTPIITNINPESILEVFILKNNFFKNEKYLTVSGQLENEISINGIKKVFSFGPVFRAEKSITNKHLAEFWMLEIEIAFCNLKKLIIFIKKFLKYLITKIILKCKNDLSVIDKFNKKDKNYSFNKILNILNNIKIITYKKIIKILKKKYNTINYGINITNKYEKYLSEYFNNNTILIIKNYPKNIKAFYMKLNENNKTVKSIDILFPYIGEIIGGSERENNFDILLKNIKKHRISKKLMSNYLKTRIYGNTPHSGFGFGFDRFIQFITNINNIKDIVDFPIYYKK</sequence>
<evidence type="ECO:0000256" key="1">
    <source>
        <dbReference type="ARBA" id="ARBA00008226"/>
    </source>
</evidence>
<evidence type="ECO:0000256" key="2">
    <source>
        <dbReference type="ARBA" id="ARBA00012816"/>
    </source>
</evidence>
<comment type="similarity">
    <text evidence="1">Belongs to the class-II aminoacyl-tRNA synthetase family.</text>
</comment>
<evidence type="ECO:0000256" key="5">
    <source>
        <dbReference type="ARBA" id="ARBA00022840"/>
    </source>
</evidence>
<evidence type="ECO:0000256" key="8">
    <source>
        <dbReference type="NCBIfam" id="TIGR00457"/>
    </source>
</evidence>
<dbReference type="PANTHER" id="PTHR22594">
    <property type="entry name" value="ASPARTYL/LYSYL-TRNA SYNTHETASE"/>
    <property type="match status" value="1"/>
</dbReference>
<dbReference type="Pfam" id="PF01336">
    <property type="entry name" value="tRNA_anti-codon"/>
    <property type="match status" value="1"/>
</dbReference>
<dbReference type="Pfam" id="PF00152">
    <property type="entry name" value="tRNA-synt_2"/>
    <property type="match status" value="1"/>
</dbReference>
<organism evidence="10">
    <name type="scientific">Candidatus Shikimatogenerans sp. Tduv</name>
    <dbReference type="NCBI Taxonomy" id="3158567"/>
    <lineage>
        <taxon>Bacteria</taxon>
        <taxon>Pseudomonadati</taxon>
        <taxon>Bacteroidota</taxon>
        <taxon>Flavobacteriia</taxon>
        <taxon>Flavobacteriales</taxon>
        <taxon>Candidatus Shikimatogenerans</taxon>
    </lineage>
</organism>
<dbReference type="Gene3D" id="2.40.50.140">
    <property type="entry name" value="Nucleic acid-binding proteins"/>
    <property type="match status" value="1"/>
</dbReference>
<dbReference type="AlphaFoldDB" id="A0AAU7QRB6"/>
<dbReference type="SUPFAM" id="SSF55681">
    <property type="entry name" value="Class II aaRS and biotin synthetases"/>
    <property type="match status" value="1"/>
</dbReference>
<dbReference type="CDD" id="cd04318">
    <property type="entry name" value="EcAsnRS_like_N"/>
    <property type="match status" value="1"/>
</dbReference>
<keyword evidence="3 10" id="KW-0436">Ligase</keyword>
<dbReference type="InterPro" id="IPR006195">
    <property type="entry name" value="aa-tRNA-synth_II"/>
</dbReference>
<evidence type="ECO:0000259" key="9">
    <source>
        <dbReference type="PROSITE" id="PS50862"/>
    </source>
</evidence>
<dbReference type="GO" id="GO:0006421">
    <property type="term" value="P:asparaginyl-tRNA aminoacylation"/>
    <property type="evidence" value="ECO:0007669"/>
    <property type="project" value="UniProtKB-UniRule"/>
</dbReference>
<dbReference type="EC" id="6.1.1.22" evidence="2 8"/>
<dbReference type="GO" id="GO:0005524">
    <property type="term" value="F:ATP binding"/>
    <property type="evidence" value="ECO:0007669"/>
    <property type="project" value="UniProtKB-KW"/>
</dbReference>
<dbReference type="InterPro" id="IPR045864">
    <property type="entry name" value="aa-tRNA-synth_II/BPL/LPL"/>
</dbReference>
<feature type="domain" description="Aminoacyl-transfer RNA synthetases class-II family profile" evidence="9">
    <location>
        <begin position="128"/>
        <end position="429"/>
    </location>
</feature>
<evidence type="ECO:0000256" key="3">
    <source>
        <dbReference type="ARBA" id="ARBA00022598"/>
    </source>
</evidence>
<evidence type="ECO:0000256" key="4">
    <source>
        <dbReference type="ARBA" id="ARBA00022741"/>
    </source>
</evidence>
<dbReference type="EMBL" id="CP157894">
    <property type="protein sequence ID" value="XBT18398.1"/>
    <property type="molecule type" value="Genomic_DNA"/>
</dbReference>
<keyword evidence="6" id="KW-0648">Protein biosynthesis</keyword>
<dbReference type="SUPFAM" id="SSF50249">
    <property type="entry name" value="Nucleic acid-binding proteins"/>
    <property type="match status" value="1"/>
</dbReference>
<dbReference type="InterPro" id="IPR004365">
    <property type="entry name" value="NA-bd_OB_tRNA"/>
</dbReference>
<dbReference type="GO" id="GO:0004816">
    <property type="term" value="F:asparagine-tRNA ligase activity"/>
    <property type="evidence" value="ECO:0007669"/>
    <property type="project" value="UniProtKB-UniRule"/>
</dbReference>
<dbReference type="InterPro" id="IPR002312">
    <property type="entry name" value="Asp/Asn-tRNA-synth_IIb"/>
</dbReference>
<dbReference type="GO" id="GO:0003676">
    <property type="term" value="F:nucleic acid binding"/>
    <property type="evidence" value="ECO:0007669"/>
    <property type="project" value="InterPro"/>
</dbReference>
<dbReference type="InterPro" id="IPR004364">
    <property type="entry name" value="Aa-tRNA-synt_II"/>
</dbReference>
<keyword evidence="7" id="KW-0030">Aminoacyl-tRNA synthetase</keyword>
<dbReference type="NCBIfam" id="NF003037">
    <property type="entry name" value="PRK03932.1"/>
    <property type="match status" value="1"/>
</dbReference>
<evidence type="ECO:0000256" key="6">
    <source>
        <dbReference type="ARBA" id="ARBA00022917"/>
    </source>
</evidence>